<dbReference type="Gene3D" id="3.30.710.10">
    <property type="entry name" value="Potassium Channel Kv1.1, Chain A"/>
    <property type="match status" value="1"/>
</dbReference>
<organism evidence="2 3">
    <name type="scientific">Ephemerocybe angulata</name>
    <dbReference type="NCBI Taxonomy" id="980116"/>
    <lineage>
        <taxon>Eukaryota</taxon>
        <taxon>Fungi</taxon>
        <taxon>Dikarya</taxon>
        <taxon>Basidiomycota</taxon>
        <taxon>Agaricomycotina</taxon>
        <taxon>Agaricomycetes</taxon>
        <taxon>Agaricomycetidae</taxon>
        <taxon>Agaricales</taxon>
        <taxon>Agaricineae</taxon>
        <taxon>Psathyrellaceae</taxon>
        <taxon>Ephemerocybe</taxon>
    </lineage>
</organism>
<evidence type="ECO:0000313" key="3">
    <source>
        <dbReference type="Proteomes" id="UP000521943"/>
    </source>
</evidence>
<dbReference type="EMBL" id="JACGCI010000025">
    <property type="protein sequence ID" value="KAF6756740.1"/>
    <property type="molecule type" value="Genomic_DNA"/>
</dbReference>
<accession>A0A8H6M6L9</accession>
<dbReference type="Pfam" id="PF00651">
    <property type="entry name" value="BTB"/>
    <property type="match status" value="1"/>
</dbReference>
<comment type="caution">
    <text evidence="2">The sequence shown here is derived from an EMBL/GenBank/DDBJ whole genome shotgun (WGS) entry which is preliminary data.</text>
</comment>
<feature type="domain" description="BTB" evidence="1">
    <location>
        <begin position="76"/>
        <end position="137"/>
    </location>
</feature>
<dbReference type="InterPro" id="IPR011333">
    <property type="entry name" value="SKP1/BTB/POZ_sf"/>
</dbReference>
<evidence type="ECO:0000259" key="1">
    <source>
        <dbReference type="Pfam" id="PF00651"/>
    </source>
</evidence>
<reference evidence="2 3" key="1">
    <citation type="submission" date="2020-07" db="EMBL/GenBank/DDBJ databases">
        <title>Comparative genomics of pyrophilous fungi reveals a link between fire events and developmental genes.</title>
        <authorList>
            <consortium name="DOE Joint Genome Institute"/>
            <person name="Steindorff A.S."/>
            <person name="Carver A."/>
            <person name="Calhoun S."/>
            <person name="Stillman K."/>
            <person name="Liu H."/>
            <person name="Lipzen A."/>
            <person name="Pangilinan J."/>
            <person name="Labutti K."/>
            <person name="Bruns T.D."/>
            <person name="Grigoriev I.V."/>
        </authorList>
    </citation>
    <scope>NUCLEOTIDE SEQUENCE [LARGE SCALE GENOMIC DNA]</scope>
    <source>
        <strain evidence="2 3">CBS 144469</strain>
    </source>
</reference>
<dbReference type="AlphaFoldDB" id="A0A8H6M6L9"/>
<gene>
    <name evidence="2" type="ORF">DFP72DRAFT_893638</name>
</gene>
<dbReference type="Proteomes" id="UP000521943">
    <property type="component" value="Unassembled WGS sequence"/>
</dbReference>
<evidence type="ECO:0000313" key="2">
    <source>
        <dbReference type="EMBL" id="KAF6756740.1"/>
    </source>
</evidence>
<proteinExistence type="predicted"/>
<sequence>MADNAESAGPPSTTSGPFLAVDHKTVHFEVEGLVYHVCRYGFETYSLSVFRDMFALPQGSHEESAVGATSEEGATRENPIKLTGCTTSEFQSLIEVMYPRQLSGPPALTKEEWTGVLKLARLWDMPAVAKVSIEKLSAMNLKAVEKIKLGKEHGVPKWLKEGYIALVGDLSIVSQKEMETLSWQTAFRVLWARDQIARKQEADGGSGGLWTRMGTLYCGCCVSCGDGNCEVSTPQTACSFCGNVPATSGYGLVILDSTALTTTTPPPGDKSKLVADKVAEVFEEDLKEAELRDTAVPEVADT</sequence>
<protein>
    <recommendedName>
        <fullName evidence="1">BTB domain-containing protein</fullName>
    </recommendedName>
</protein>
<dbReference type="InterPro" id="IPR000210">
    <property type="entry name" value="BTB/POZ_dom"/>
</dbReference>
<name>A0A8H6M6L9_9AGAR</name>
<dbReference type="OrthoDB" id="3223751at2759"/>
<keyword evidence="3" id="KW-1185">Reference proteome</keyword>